<accession>A0A9Q1QE86</accession>
<dbReference type="AlphaFoldDB" id="A0A9Q1QE86"/>
<sequence>MNHIHLISPLLLLELHKCTHQPGQQHQIVNPTHLLLKFLEVQHNKNGIKIHIFGNNEDLTRSSQSRSVDKGKGRDREKKNKSTTSKTTTSSRLSWKDNIQFDAKEKVLTIGNEKVINGSILPQNVETHGREPTHLEFFKEAHSKEGGGFVANTATEQFLLEIENEVFDEHVYEEESPKRPIGFGFNVDLSDVFGVNSVLRKRGYIFSDNNMELKHFKEELASQKAMFLLMLKAVRNGKITDDFLDATKVQEQSSGNDPSNESRHTGPSTSTSQVN</sequence>
<feature type="chain" id="PRO_5040370519" evidence="2">
    <location>
        <begin position="21"/>
        <end position="275"/>
    </location>
</feature>
<comment type="caution">
    <text evidence="3">The sequence shown here is derived from an EMBL/GenBank/DDBJ whole genome shotgun (WGS) entry which is preliminary data.</text>
</comment>
<evidence type="ECO:0000313" key="3">
    <source>
        <dbReference type="EMBL" id="KAJ8439078.1"/>
    </source>
</evidence>
<feature type="signal peptide" evidence="2">
    <location>
        <begin position="1"/>
        <end position="20"/>
    </location>
</feature>
<evidence type="ECO:0000256" key="2">
    <source>
        <dbReference type="SAM" id="SignalP"/>
    </source>
</evidence>
<keyword evidence="2" id="KW-0732">Signal</keyword>
<organism evidence="3 4">
    <name type="scientific">Carnegiea gigantea</name>
    <dbReference type="NCBI Taxonomy" id="171969"/>
    <lineage>
        <taxon>Eukaryota</taxon>
        <taxon>Viridiplantae</taxon>
        <taxon>Streptophyta</taxon>
        <taxon>Embryophyta</taxon>
        <taxon>Tracheophyta</taxon>
        <taxon>Spermatophyta</taxon>
        <taxon>Magnoliopsida</taxon>
        <taxon>eudicotyledons</taxon>
        <taxon>Gunneridae</taxon>
        <taxon>Pentapetalae</taxon>
        <taxon>Caryophyllales</taxon>
        <taxon>Cactineae</taxon>
        <taxon>Cactaceae</taxon>
        <taxon>Cactoideae</taxon>
        <taxon>Echinocereeae</taxon>
        <taxon>Carnegiea</taxon>
    </lineage>
</organism>
<keyword evidence="4" id="KW-1185">Reference proteome</keyword>
<feature type="compositionally biased region" description="Basic and acidic residues" evidence="1">
    <location>
        <begin position="67"/>
        <end position="80"/>
    </location>
</feature>
<evidence type="ECO:0000313" key="4">
    <source>
        <dbReference type="Proteomes" id="UP001153076"/>
    </source>
</evidence>
<dbReference type="Proteomes" id="UP001153076">
    <property type="component" value="Unassembled WGS sequence"/>
</dbReference>
<evidence type="ECO:0000256" key="1">
    <source>
        <dbReference type="SAM" id="MobiDB-lite"/>
    </source>
</evidence>
<reference evidence="3" key="1">
    <citation type="submission" date="2022-04" db="EMBL/GenBank/DDBJ databases">
        <title>Carnegiea gigantea Genome sequencing and assembly v2.</title>
        <authorList>
            <person name="Copetti D."/>
            <person name="Sanderson M.J."/>
            <person name="Burquez A."/>
            <person name="Wojciechowski M.F."/>
        </authorList>
    </citation>
    <scope>NUCLEOTIDE SEQUENCE</scope>
    <source>
        <strain evidence="3">SGP5-SGP5p</strain>
        <tissue evidence="3">Aerial part</tissue>
    </source>
</reference>
<gene>
    <name evidence="3" type="ORF">Cgig2_018472</name>
</gene>
<feature type="compositionally biased region" description="Low complexity" evidence="1">
    <location>
        <begin position="82"/>
        <end position="91"/>
    </location>
</feature>
<protein>
    <submittedName>
        <fullName evidence="3">Uncharacterized protein</fullName>
    </submittedName>
</protein>
<dbReference type="EMBL" id="JAKOGI010000231">
    <property type="protein sequence ID" value="KAJ8439078.1"/>
    <property type="molecule type" value="Genomic_DNA"/>
</dbReference>
<feature type="region of interest" description="Disordered" evidence="1">
    <location>
        <begin position="61"/>
        <end position="91"/>
    </location>
</feature>
<feature type="region of interest" description="Disordered" evidence="1">
    <location>
        <begin position="249"/>
        <end position="275"/>
    </location>
</feature>
<name>A0A9Q1QE86_9CARY</name>
<proteinExistence type="predicted"/>
<dbReference type="OrthoDB" id="1738394at2759"/>